<evidence type="ECO:0000313" key="5">
    <source>
        <dbReference type="Proteomes" id="UP000807353"/>
    </source>
</evidence>
<feature type="compositionally biased region" description="Low complexity" evidence="3">
    <location>
        <begin position="31"/>
        <end position="64"/>
    </location>
</feature>
<keyword evidence="2" id="KW-0677">Repeat</keyword>
<evidence type="ECO:0000256" key="1">
    <source>
        <dbReference type="ARBA" id="ARBA00022441"/>
    </source>
</evidence>
<evidence type="ECO:0008006" key="6">
    <source>
        <dbReference type="Google" id="ProtNLM"/>
    </source>
</evidence>
<feature type="region of interest" description="Disordered" evidence="3">
    <location>
        <begin position="1"/>
        <end position="130"/>
    </location>
</feature>
<feature type="compositionally biased region" description="Polar residues" evidence="3">
    <location>
        <begin position="18"/>
        <end position="30"/>
    </location>
</feature>
<evidence type="ECO:0000256" key="3">
    <source>
        <dbReference type="SAM" id="MobiDB-lite"/>
    </source>
</evidence>
<dbReference type="Pfam" id="PF24681">
    <property type="entry name" value="Kelch_KLHDC2_KLHL20_DRC7"/>
    <property type="match status" value="2"/>
</dbReference>
<dbReference type="Proteomes" id="UP000807353">
    <property type="component" value="Unassembled WGS sequence"/>
</dbReference>
<organism evidence="4 5">
    <name type="scientific">Collybia nuda</name>
    <dbReference type="NCBI Taxonomy" id="64659"/>
    <lineage>
        <taxon>Eukaryota</taxon>
        <taxon>Fungi</taxon>
        <taxon>Dikarya</taxon>
        <taxon>Basidiomycota</taxon>
        <taxon>Agaricomycotina</taxon>
        <taxon>Agaricomycetes</taxon>
        <taxon>Agaricomycetidae</taxon>
        <taxon>Agaricales</taxon>
        <taxon>Tricholomatineae</taxon>
        <taxon>Clitocybaceae</taxon>
        <taxon>Collybia</taxon>
    </lineage>
</organism>
<gene>
    <name evidence="4" type="ORF">BDZ94DRAFT_1218326</name>
</gene>
<dbReference type="InterPro" id="IPR015915">
    <property type="entry name" value="Kelch-typ_b-propeller"/>
</dbReference>
<dbReference type="OrthoDB" id="10251809at2759"/>
<dbReference type="AlphaFoldDB" id="A0A9P5Y734"/>
<evidence type="ECO:0000313" key="4">
    <source>
        <dbReference type="EMBL" id="KAF9463377.1"/>
    </source>
</evidence>
<dbReference type="EMBL" id="MU150263">
    <property type="protein sequence ID" value="KAF9463377.1"/>
    <property type="molecule type" value="Genomic_DNA"/>
</dbReference>
<keyword evidence="5" id="KW-1185">Reference proteome</keyword>
<protein>
    <recommendedName>
        <fullName evidence="6">Tip elongation aberrant protein 1</fullName>
    </recommendedName>
</protein>
<keyword evidence="1" id="KW-0880">Kelch repeat</keyword>
<feature type="compositionally biased region" description="Low complexity" evidence="3">
    <location>
        <begin position="91"/>
        <end position="102"/>
    </location>
</feature>
<dbReference type="SUPFAM" id="SSF117281">
    <property type="entry name" value="Kelch motif"/>
    <property type="match status" value="1"/>
</dbReference>
<comment type="caution">
    <text evidence="4">The sequence shown here is derived from an EMBL/GenBank/DDBJ whole genome shotgun (WGS) entry which is preliminary data.</text>
</comment>
<accession>A0A9P5Y734</accession>
<dbReference type="PANTHER" id="PTHR46093:SF18">
    <property type="entry name" value="FIBRONECTIN TYPE-III DOMAIN-CONTAINING PROTEIN"/>
    <property type="match status" value="1"/>
</dbReference>
<sequence>MTSVRSLSDVPEEGVLTAPSSPLLENSPYLNSNTNGSASSTNTLYSGPAASGSGSNSRGSRKASTPSVRTLGRPSSGEALPSSSGGKRHSSSSSTSTSASRKPPTPHLPIQKTRSTPRLPHDKDVESAPSTAMYWSRAPVYGALPTRTMRAHSVNLIDTTAWVFGGCEDNYSPKDMKDIYCFDIETMQWSQRDTKGDIPPACRAHTTTLVDRKLIVFGGGQGAIYYDTVYILDISTRTWTRPKIKAPYPPCRRAHSAVLYQQKIWVFGGGNGMTALHDVWTLDISDMAHMKWEQQHPTGRKPDPRGYHTANLVGNVMIVVGGSNAKEFFHDIWCLNLDTLVWNQIHVKTHYQRMTHTTTQVGSYLFIFGGHDGKDYCHDLLLFNLVSLEYEQRQIFGKTPSPRGYHSTILADSRLFTFGGYNGNQSYDDVHLLDLAAGAYLPQVTSFNLELD</sequence>
<evidence type="ECO:0000256" key="2">
    <source>
        <dbReference type="ARBA" id="ARBA00022737"/>
    </source>
</evidence>
<dbReference type="Gene3D" id="2.120.10.80">
    <property type="entry name" value="Kelch-type beta propeller"/>
    <property type="match status" value="2"/>
</dbReference>
<reference evidence="4" key="1">
    <citation type="submission" date="2020-11" db="EMBL/GenBank/DDBJ databases">
        <authorList>
            <consortium name="DOE Joint Genome Institute"/>
            <person name="Ahrendt S."/>
            <person name="Riley R."/>
            <person name="Andreopoulos W."/>
            <person name="Labutti K."/>
            <person name="Pangilinan J."/>
            <person name="Ruiz-Duenas F.J."/>
            <person name="Barrasa J.M."/>
            <person name="Sanchez-Garcia M."/>
            <person name="Camarero S."/>
            <person name="Miyauchi S."/>
            <person name="Serrano A."/>
            <person name="Linde D."/>
            <person name="Babiker R."/>
            <person name="Drula E."/>
            <person name="Ayuso-Fernandez I."/>
            <person name="Pacheco R."/>
            <person name="Padilla G."/>
            <person name="Ferreira P."/>
            <person name="Barriuso J."/>
            <person name="Kellner H."/>
            <person name="Castanera R."/>
            <person name="Alfaro M."/>
            <person name="Ramirez L."/>
            <person name="Pisabarro A.G."/>
            <person name="Kuo A."/>
            <person name="Tritt A."/>
            <person name="Lipzen A."/>
            <person name="He G."/>
            <person name="Yan M."/>
            <person name="Ng V."/>
            <person name="Cullen D."/>
            <person name="Martin F."/>
            <person name="Rosso M.-N."/>
            <person name="Henrissat B."/>
            <person name="Hibbett D."/>
            <person name="Martinez A.T."/>
            <person name="Grigoriev I.V."/>
        </authorList>
    </citation>
    <scope>NUCLEOTIDE SEQUENCE</scope>
    <source>
        <strain evidence="4">CBS 247.69</strain>
    </source>
</reference>
<dbReference type="PANTHER" id="PTHR46093">
    <property type="entry name" value="ACYL-COA-BINDING DOMAIN-CONTAINING PROTEIN 5"/>
    <property type="match status" value="1"/>
</dbReference>
<name>A0A9P5Y734_9AGAR</name>
<proteinExistence type="predicted"/>